<comment type="caution">
    <text evidence="2">The sequence shown here is derived from an EMBL/GenBank/DDBJ whole genome shotgun (WGS) entry which is preliminary data.</text>
</comment>
<protein>
    <recommendedName>
        <fullName evidence="4">Phytanoyl-CoA dioxygenase</fullName>
    </recommendedName>
</protein>
<dbReference type="EMBL" id="MU404357">
    <property type="protein sequence ID" value="KAI1611211.1"/>
    <property type="molecule type" value="Genomic_DNA"/>
</dbReference>
<dbReference type="AlphaFoldDB" id="A0AAN6IBF2"/>
<reference evidence="2" key="1">
    <citation type="journal article" date="2022" name="bioRxiv">
        <title>Deciphering the potential niche of two novel black yeast fungi from a biological soil crust based on their genomes, phenotypes, and melanin regulation.</title>
        <authorList>
            <consortium name="DOE Joint Genome Institute"/>
            <person name="Carr E.C."/>
            <person name="Barton Q."/>
            <person name="Grambo S."/>
            <person name="Sullivan M."/>
            <person name="Renfro C.M."/>
            <person name="Kuo A."/>
            <person name="Pangilinan J."/>
            <person name="Lipzen A."/>
            <person name="Keymanesh K."/>
            <person name="Savage E."/>
            <person name="Barry K."/>
            <person name="Grigoriev I.V."/>
            <person name="Riekhof W.R."/>
            <person name="Harris S.S."/>
        </authorList>
    </citation>
    <scope>NUCLEOTIDE SEQUENCE</scope>
    <source>
        <strain evidence="2">JF 03-4F</strain>
    </source>
</reference>
<evidence type="ECO:0000256" key="1">
    <source>
        <dbReference type="SAM" id="MobiDB-lite"/>
    </source>
</evidence>
<evidence type="ECO:0000313" key="3">
    <source>
        <dbReference type="Proteomes" id="UP001203852"/>
    </source>
</evidence>
<dbReference type="SUPFAM" id="SSF51197">
    <property type="entry name" value="Clavaminate synthase-like"/>
    <property type="match status" value="1"/>
</dbReference>
<feature type="region of interest" description="Disordered" evidence="1">
    <location>
        <begin position="1"/>
        <end position="20"/>
    </location>
</feature>
<dbReference type="Proteomes" id="UP001203852">
    <property type="component" value="Unassembled WGS sequence"/>
</dbReference>
<evidence type="ECO:0008006" key="4">
    <source>
        <dbReference type="Google" id="ProtNLM"/>
    </source>
</evidence>
<dbReference type="Gene3D" id="2.60.120.620">
    <property type="entry name" value="q2cbj1_9rhob like domain"/>
    <property type="match status" value="1"/>
</dbReference>
<dbReference type="PANTHER" id="PTHR40128:SF1">
    <property type="entry name" value="PHYTANOYL-COA HYDROXYLASE"/>
    <property type="match status" value="1"/>
</dbReference>
<proteinExistence type="predicted"/>
<accession>A0AAN6IBF2</accession>
<keyword evidence="3" id="KW-1185">Reference proteome</keyword>
<dbReference type="InterPro" id="IPR008775">
    <property type="entry name" value="Phytyl_CoA_dOase-like"/>
</dbReference>
<organism evidence="2 3">
    <name type="scientific">Exophiala viscosa</name>
    <dbReference type="NCBI Taxonomy" id="2486360"/>
    <lineage>
        <taxon>Eukaryota</taxon>
        <taxon>Fungi</taxon>
        <taxon>Dikarya</taxon>
        <taxon>Ascomycota</taxon>
        <taxon>Pezizomycotina</taxon>
        <taxon>Eurotiomycetes</taxon>
        <taxon>Chaetothyriomycetidae</taxon>
        <taxon>Chaetothyriales</taxon>
        <taxon>Herpotrichiellaceae</taxon>
        <taxon>Exophiala</taxon>
    </lineage>
</organism>
<sequence length="335" mass="37476">MATVEVQGQPRAPAINSGLPESLSGIEGSVSRAQLGWLRPTAADTPIAEMRRRLFEDDYVFVKGLLPREDVLKMREHYFSQFQSFGLLKPGTDPVDGIYNSAADVSMHNGIDGGEATGEELQALVAAHVQQHYLDFVAHPKLRSMVRQLMEWDEEVMLMGTMLRHDIPGGKSTGLHYDKLFLRGGEAFFLTAWVPIGHVGSSGGGLFYLEDSTELADGIENDFNERAKDFSIEEKISALNRNMTATGVLSLDPTVFQEDNAHLSKRKRFRWLVANYEAGDVVFHLPYTIHSAGANQDTSGRIRLSTDLRFHDKKDFDAGTIDKRWMKFWTPQDGL</sequence>
<evidence type="ECO:0000313" key="2">
    <source>
        <dbReference type="EMBL" id="KAI1611211.1"/>
    </source>
</evidence>
<name>A0AAN6IBF2_9EURO</name>
<dbReference type="Pfam" id="PF05721">
    <property type="entry name" value="PhyH"/>
    <property type="match status" value="1"/>
</dbReference>
<gene>
    <name evidence="2" type="ORF">EDD36DRAFT_467205</name>
</gene>
<dbReference type="PANTHER" id="PTHR40128">
    <property type="entry name" value="EXPRESSED PROTEIN"/>
    <property type="match status" value="1"/>
</dbReference>